<dbReference type="Proteomes" id="UP000273443">
    <property type="component" value="Chromosome"/>
</dbReference>
<evidence type="ECO:0000313" key="14">
    <source>
        <dbReference type="Proteomes" id="UP000033085"/>
    </source>
</evidence>
<dbReference type="EMBL" id="CP033236">
    <property type="protein sequence ID" value="AZF69863.1"/>
    <property type="molecule type" value="Genomic_DNA"/>
</dbReference>
<evidence type="ECO:0000313" key="15">
    <source>
        <dbReference type="Proteomes" id="UP000033106"/>
    </source>
</evidence>
<reference evidence="3" key="5">
    <citation type="submission" date="2018-10" db="EMBL/GenBank/DDBJ databases">
        <authorList>
            <person name="McCarthy S."/>
            <person name="Gradnigo J."/>
            <person name="Johnson T."/>
            <person name="Payne S."/>
            <person name="Lipzen A."/>
            <person name="Schackwitz W."/>
            <person name="Martin J."/>
            <person name="Moriyama E."/>
            <person name="Blum P."/>
        </authorList>
    </citation>
    <scope>NUCLEOTIDE SEQUENCE</scope>
    <source>
        <strain evidence="1">SARC-B</strain>
        <strain evidence="2">SARC-C</strain>
        <strain evidence="3">SULA</strain>
    </source>
</reference>
<dbReference type="Proteomes" id="UP000594632">
    <property type="component" value="Chromosome"/>
</dbReference>
<dbReference type="AlphaFoldDB" id="A0A0E3MHL7"/>
<dbReference type="Proteomes" id="UP000273194">
    <property type="component" value="Chromosome"/>
</dbReference>
<evidence type="ECO:0000313" key="23">
    <source>
        <dbReference type="Proteomes" id="UP000282269"/>
    </source>
</evidence>
<dbReference type="InterPro" id="IPR023393">
    <property type="entry name" value="START-like_dom_sf"/>
</dbReference>
<dbReference type="Proteomes" id="UP000076770">
    <property type="component" value="Chromosome i"/>
</dbReference>
<reference evidence="13 14" key="1">
    <citation type="journal article" date="2015" name="Genome Announc.">
        <title>Complete Genome Sequence of Sulfolobus solfataricus Strain 98/2 and Evolved Derivatives.</title>
        <authorList>
            <person name="McCarthy S."/>
            <person name="Gradnigo J."/>
            <person name="Johnson T."/>
            <person name="Payne S."/>
            <person name="Lipzen A."/>
            <person name="Martin J."/>
            <person name="Schackwitz W."/>
            <person name="Moriyama E."/>
            <person name="Blum P."/>
        </authorList>
    </citation>
    <scope>NUCLEOTIDE SEQUENCE [LARGE SCALE GENOMIC DNA]</scope>
    <source>
        <strain evidence="13">98/2 SULC</strain>
        <strain evidence="1">SARC-B</strain>
        <strain evidence="2">SARC-C</strain>
        <strain evidence="3 15">SULA</strain>
        <strain evidence="14">SULB</strain>
    </source>
</reference>
<evidence type="ECO:0000313" key="5">
    <source>
        <dbReference type="EMBL" id="AZF69863.1"/>
    </source>
</evidence>
<dbReference type="KEGG" id="ssol:SULB_0306"/>
<name>A0A0E3MHL7_SACSO</name>
<evidence type="ECO:0000313" key="21">
    <source>
        <dbReference type="Proteomes" id="UP000275843"/>
    </source>
</evidence>
<dbReference type="EMBL" id="CP033239">
    <property type="protein sequence ID" value="AZF77711.1"/>
    <property type="molecule type" value="Genomic_DNA"/>
</dbReference>
<evidence type="ECO:0000313" key="22">
    <source>
        <dbReference type="Proteomes" id="UP000278715"/>
    </source>
</evidence>
<evidence type="ECO:0000313" key="10">
    <source>
        <dbReference type="EMBL" id="AZF82928.1"/>
    </source>
</evidence>
<proteinExistence type="predicted"/>
<dbReference type="EMBL" id="CP050869">
    <property type="protein sequence ID" value="QPG49739.1"/>
    <property type="molecule type" value="Genomic_DNA"/>
</dbReference>
<dbReference type="Proteomes" id="UP000267993">
    <property type="component" value="Chromosome"/>
</dbReference>
<dbReference type="OrthoDB" id="34680at2157"/>
<dbReference type="Proteomes" id="UP000033085">
    <property type="component" value="Chromosome"/>
</dbReference>
<dbReference type="Proteomes" id="UP000275843">
    <property type="component" value="Chromosome"/>
</dbReference>
<evidence type="ECO:0000313" key="4">
    <source>
        <dbReference type="EMBL" id="AZF67243.1"/>
    </source>
</evidence>
<evidence type="ECO:0000313" key="19">
    <source>
        <dbReference type="Proteomes" id="UP000273194"/>
    </source>
</evidence>
<evidence type="ECO:0000313" key="12">
    <source>
        <dbReference type="EMBL" id="SAI86182.1"/>
    </source>
</evidence>
<evidence type="ECO:0000313" key="20">
    <source>
        <dbReference type="Proteomes" id="UP000273443"/>
    </source>
</evidence>
<evidence type="ECO:0000313" key="1">
    <source>
        <dbReference type="EMBL" id="AKA72732.1"/>
    </source>
</evidence>
<accession>A0A0E3MHL7</accession>
<evidence type="ECO:0000313" key="6">
    <source>
        <dbReference type="EMBL" id="AZF72483.1"/>
    </source>
</evidence>
<sequence>MELTFPTQHDIQALVKILSDPVFTLHKILGAETVTVKGNEFDALISMGVTSVILHGTVYVGSNKISYKFYSVGTEKGEGGILEFGLFKEGELKLVLDYEGRFGSIIRFSLRRRIEKNMKRLDEEVRVERIKRKI</sequence>
<dbReference type="EMBL" id="CP011055">
    <property type="protein sequence ID" value="AKA72732.1"/>
    <property type="molecule type" value="Genomic_DNA"/>
</dbReference>
<dbReference type="KEGG" id="ssoa:SULA_0304"/>
<evidence type="ECO:0000313" key="24">
    <source>
        <dbReference type="Proteomes" id="UP000594632"/>
    </source>
</evidence>
<reference evidence="11 24" key="6">
    <citation type="journal article" date="2020" name="Nat. Commun.">
        <title>The structures of two archaeal type IV pili illuminate evolutionary relationships.</title>
        <authorList>
            <person name="Wang F."/>
            <person name="Baquero D.P."/>
            <person name="Su Z."/>
            <person name="Beltran L.C."/>
            <person name="Prangishvili D."/>
            <person name="Krupovic M."/>
            <person name="Egelman E.H."/>
        </authorList>
    </citation>
    <scope>NUCLEOTIDE SEQUENCE [LARGE SCALE GENOMIC DNA]</scope>
    <source>
        <strain evidence="11 24">POZ149</strain>
    </source>
</reference>
<dbReference type="Proteomes" id="UP000033106">
    <property type="component" value="Chromosome"/>
</dbReference>
<dbReference type="GeneID" id="44128228"/>
<evidence type="ECO:0000313" key="17">
    <source>
        <dbReference type="Proteomes" id="UP000267993"/>
    </source>
</evidence>
<dbReference type="EMBL" id="CP033238">
    <property type="protein sequence ID" value="AZF75103.1"/>
    <property type="molecule type" value="Genomic_DNA"/>
</dbReference>
<evidence type="ECO:0000313" key="3">
    <source>
        <dbReference type="EMBL" id="AKA78124.1"/>
    </source>
</evidence>
<dbReference type="EMBL" id="CP011056">
    <property type="protein sequence ID" value="AKA75431.1"/>
    <property type="molecule type" value="Genomic_DNA"/>
</dbReference>
<dbReference type="Proteomes" id="UP000033057">
    <property type="component" value="Chromosome"/>
</dbReference>
<evidence type="ECO:0000313" key="2">
    <source>
        <dbReference type="EMBL" id="AKA75431.1"/>
    </source>
</evidence>
<dbReference type="InterPro" id="IPR021578">
    <property type="entry name" value="STK_08120-like"/>
</dbReference>
<dbReference type="KEGG" id="ssof:SULC_0304"/>
<dbReference type="Proteomes" id="UP000278715">
    <property type="component" value="Chromosome"/>
</dbReference>
<dbReference type="Proteomes" id="UP000282269">
    <property type="component" value="Chromosome"/>
</dbReference>
<dbReference type="EMBL" id="CP033235">
    <property type="protein sequence ID" value="AZF67243.1"/>
    <property type="molecule type" value="Genomic_DNA"/>
</dbReference>
<evidence type="ECO:0000313" key="11">
    <source>
        <dbReference type="EMBL" id="QPG49739.1"/>
    </source>
</evidence>
<dbReference type="Proteomes" id="UP000269431">
    <property type="component" value="Chromosome"/>
</dbReference>
<dbReference type="EMBL" id="CP033237">
    <property type="protein sequence ID" value="AZF72483.1"/>
    <property type="molecule type" value="Genomic_DNA"/>
</dbReference>
<evidence type="ECO:0000313" key="7">
    <source>
        <dbReference type="EMBL" id="AZF75103.1"/>
    </source>
</evidence>
<evidence type="ECO:0000313" key="13">
    <source>
        <dbReference type="Proteomes" id="UP000033057"/>
    </source>
</evidence>
<dbReference type="RefSeq" id="WP_009989907.1">
    <property type="nucleotide sequence ID" value="NZ_CP011055.2"/>
</dbReference>
<gene>
    <name evidence="11" type="ORF">HFC64_07845</name>
    <name evidence="12" type="ORF">SSOP1_2628</name>
    <name evidence="3" type="ORF">SULA_0304</name>
    <name evidence="1" type="ORF">SULB_0306</name>
    <name evidence="2" type="ORF">SULC_0304</name>
    <name evidence="4" type="ORF">SULG_01550</name>
    <name evidence="5" type="ORF">SULH_01550</name>
    <name evidence="6" type="ORF">SULI_01550</name>
    <name evidence="7" type="ORF">SULM_01550</name>
    <name evidence="8" type="ORF">SULN_01550</name>
    <name evidence="9" type="ORF">SULO_01560</name>
    <name evidence="10" type="ORF">SULZ_01565</name>
</gene>
<organism evidence="3 15">
    <name type="scientific">Saccharolobus solfataricus</name>
    <name type="common">Sulfolobus solfataricus</name>
    <dbReference type="NCBI Taxonomy" id="2287"/>
    <lineage>
        <taxon>Archaea</taxon>
        <taxon>Thermoproteota</taxon>
        <taxon>Thermoprotei</taxon>
        <taxon>Sulfolobales</taxon>
        <taxon>Sulfolobaceae</taxon>
        <taxon>Saccharolobus</taxon>
    </lineage>
</organism>
<dbReference type="EMBL" id="CP011057">
    <property type="protein sequence ID" value="AKA78124.1"/>
    <property type="molecule type" value="Genomic_DNA"/>
</dbReference>
<dbReference type="EMBL" id="LT549890">
    <property type="protein sequence ID" value="SAI86182.1"/>
    <property type="molecule type" value="Genomic_DNA"/>
</dbReference>
<evidence type="ECO:0000313" key="16">
    <source>
        <dbReference type="Proteomes" id="UP000076770"/>
    </source>
</evidence>
<dbReference type="Pfam" id="PF11485">
    <property type="entry name" value="STK_08120-like"/>
    <property type="match status" value="1"/>
</dbReference>
<reference evidence="17 18" key="4">
    <citation type="journal article" date="2018" name="Proc. Natl. Acad. Sci. U.S.A.">
        <title>Nonmutational mechanism of inheritance in the Archaeon Sulfolobus solfataricus.</title>
        <authorList>
            <person name="Payne S."/>
            <person name="McCarthy S."/>
            <person name="Johnson T."/>
            <person name="North E."/>
            <person name="Blum P."/>
        </authorList>
    </citation>
    <scope>NUCLEOTIDE SEQUENCE [LARGE SCALE GENOMIC DNA]</scope>
    <source>
        <strain evidence="5 17">SARC-H</strain>
        <strain evidence="6 21">SARC-I</strain>
        <strain evidence="8 22">SARC-N</strain>
        <strain evidence="9 23">SARC-O</strain>
        <strain evidence="10 18">SUL120</strain>
        <strain evidence="4 19">SULG</strain>
        <strain evidence="7 20">SULM</strain>
    </source>
</reference>
<dbReference type="PATRIC" id="fig|2287.6.peg.313"/>
<reference evidence="12" key="3">
    <citation type="submission" date="2016-04" db="EMBL/GenBank/DDBJ databases">
        <authorList>
            <person name="Evans L.H."/>
            <person name="Alamgir A."/>
            <person name="Owens N."/>
            <person name="Weber N.D."/>
            <person name="Virtaneva K."/>
            <person name="Barbian K."/>
            <person name="Babar A."/>
            <person name="Rosenke K."/>
        </authorList>
    </citation>
    <scope>NUCLEOTIDE SEQUENCE</scope>
    <source>
        <strain evidence="12">P1</strain>
    </source>
</reference>
<evidence type="ECO:0000313" key="8">
    <source>
        <dbReference type="EMBL" id="AZF77711.1"/>
    </source>
</evidence>
<dbReference type="Gene3D" id="3.30.530.20">
    <property type="match status" value="1"/>
</dbReference>
<evidence type="ECO:0000313" key="9">
    <source>
        <dbReference type="EMBL" id="AZF80319.1"/>
    </source>
</evidence>
<dbReference type="EMBL" id="CP033241">
    <property type="protein sequence ID" value="AZF82928.1"/>
    <property type="molecule type" value="Genomic_DNA"/>
</dbReference>
<evidence type="ECO:0000313" key="18">
    <source>
        <dbReference type="Proteomes" id="UP000269431"/>
    </source>
</evidence>
<dbReference type="EMBL" id="CP033240">
    <property type="protein sequence ID" value="AZF80319.1"/>
    <property type="molecule type" value="Genomic_DNA"/>
</dbReference>
<reference evidence="16" key="2">
    <citation type="submission" date="2016-04" db="EMBL/GenBank/DDBJ databases">
        <authorList>
            <person name="Shah S.A."/>
            <person name="Garrett R.A."/>
        </authorList>
    </citation>
    <scope>NUCLEOTIDE SEQUENCE [LARGE SCALE GENOMIC DNA]</scope>
    <source>
        <strain evidence="16">ATCC 35091 / DSM 1616 / JCM 8930 / NBRC 15331 / P1</strain>
    </source>
</reference>
<protein>
    <submittedName>
        <fullName evidence="3">DUF3211 domain-containing protein</fullName>
    </submittedName>
    <submittedName>
        <fullName evidence="11">DUF3211 family protein</fullName>
    </submittedName>
</protein>